<gene>
    <name evidence="7" type="ORF">SY111_18010</name>
</gene>
<comment type="subcellular location">
    <subcellularLocation>
        <location evidence="1">Cell membrane</location>
        <topology evidence="1">Peripheral membrane protein</topology>
    </subcellularLocation>
</comment>
<dbReference type="Gene3D" id="3.40.50.12580">
    <property type="match status" value="1"/>
</dbReference>
<dbReference type="Pfam" id="PF04464">
    <property type="entry name" value="Glyphos_transf"/>
    <property type="match status" value="1"/>
</dbReference>
<dbReference type="PANTHER" id="PTHR37316:SF3">
    <property type="entry name" value="TEICHOIC ACID GLYCEROL-PHOSPHATE TRANSFERASE"/>
    <property type="match status" value="1"/>
</dbReference>
<proteinExistence type="inferred from homology"/>
<keyword evidence="6" id="KW-0472">Membrane</keyword>
<dbReference type="InterPro" id="IPR043148">
    <property type="entry name" value="TagF_C"/>
</dbReference>
<name>A0A6F9XVE3_9LACO</name>
<dbReference type="AlphaFoldDB" id="A0A6F9XVE3"/>
<dbReference type="GO" id="GO:0019350">
    <property type="term" value="P:teichoic acid biosynthetic process"/>
    <property type="evidence" value="ECO:0007669"/>
    <property type="project" value="UniProtKB-KW"/>
</dbReference>
<dbReference type="Proteomes" id="UP000494178">
    <property type="component" value="Unassembled WGS sequence"/>
</dbReference>
<keyword evidence="3" id="KW-1003">Cell membrane</keyword>
<comment type="similarity">
    <text evidence="2">Belongs to the CDP-glycerol glycerophosphotransferase family.</text>
</comment>
<dbReference type="RefSeq" id="WP_172586416.1">
    <property type="nucleotide sequence ID" value="NZ_BLAN01000120.1"/>
</dbReference>
<evidence type="ECO:0000256" key="2">
    <source>
        <dbReference type="ARBA" id="ARBA00010488"/>
    </source>
</evidence>
<reference evidence="7" key="1">
    <citation type="submission" date="2019-10" db="EMBL/GenBank/DDBJ databases">
        <title>Lactobacillus agilis SY111 Whole Genome Sequencing Project.</title>
        <authorList>
            <person name="Suzuki S."/>
            <person name="Endo A."/>
            <person name="Maeno S."/>
            <person name="Shiwa Y."/>
            <person name="Matsutani M."/>
            <person name="Kajikawa A."/>
        </authorList>
    </citation>
    <scope>NUCLEOTIDE SEQUENCE</scope>
    <source>
        <strain evidence="7">SY111</strain>
    </source>
</reference>
<dbReference type="EMBL" id="BLAN01000120">
    <property type="protein sequence ID" value="GET09177.1"/>
    <property type="molecule type" value="Genomic_DNA"/>
</dbReference>
<dbReference type="PANTHER" id="PTHR37316">
    <property type="entry name" value="TEICHOIC ACID GLYCEROL-PHOSPHATE PRIMASE"/>
    <property type="match status" value="1"/>
</dbReference>
<protein>
    <submittedName>
        <fullName evidence="7">Putative glycerol phosphotransferase</fullName>
    </submittedName>
</protein>
<sequence length="409" mass="47464">MNLVSYIKNHGFRNTLDIVYMYKIDQVLRRFFAKITKKKPLKNLIVIEGHNDFDSNAGAFYDYLIANHYNDKYKIVWLLKNKRPNNLPRNVKGYYLNKPSIMKNYYLCTAKYILTCNDSIGSVRKEQKSIYLTHGPVSLKSFKGKANIPCDVNYILMPSEYLEDILRDMYGISNSETPKTKILGYPSHDLLYRDNNELKKITNREFQKVILWMPTFRKLKSSNRNDSSVEQKLGVPIIEDLDTYNKLNEKLREKDALLIIKIHPMQDMSTVKIGDKSNIIVLTGKSVKELNVDNYKLMSNVDALISDYSSAAYDFLHCDKPIGYTMDDLKSYKLGLIVDNPDVLIGGPKIYSINEFLNFIDSVLDNKDEYKDKRHQIFNNIFKYHDGNSSERLAKFLKLDSGEVNDNVK</sequence>
<accession>A0A6F9XVE3</accession>
<keyword evidence="4 7" id="KW-0808">Transferase</keyword>
<dbReference type="GO" id="GO:0005886">
    <property type="term" value="C:plasma membrane"/>
    <property type="evidence" value="ECO:0007669"/>
    <property type="project" value="UniProtKB-SubCell"/>
</dbReference>
<evidence type="ECO:0000313" key="7">
    <source>
        <dbReference type="EMBL" id="GET09177.1"/>
    </source>
</evidence>
<evidence type="ECO:0000256" key="3">
    <source>
        <dbReference type="ARBA" id="ARBA00022475"/>
    </source>
</evidence>
<dbReference type="SUPFAM" id="SSF53756">
    <property type="entry name" value="UDP-Glycosyltransferase/glycogen phosphorylase"/>
    <property type="match status" value="1"/>
</dbReference>
<dbReference type="InterPro" id="IPR007554">
    <property type="entry name" value="Glycerophosphate_synth"/>
</dbReference>
<evidence type="ECO:0000256" key="6">
    <source>
        <dbReference type="ARBA" id="ARBA00023136"/>
    </source>
</evidence>
<dbReference type="Gene3D" id="3.40.50.11820">
    <property type="match status" value="1"/>
</dbReference>
<keyword evidence="5" id="KW-0777">Teichoic acid biosynthesis</keyword>
<evidence type="ECO:0000256" key="4">
    <source>
        <dbReference type="ARBA" id="ARBA00022679"/>
    </source>
</evidence>
<comment type="caution">
    <text evidence="7">The sequence shown here is derived from an EMBL/GenBank/DDBJ whole genome shotgun (WGS) entry which is preliminary data.</text>
</comment>
<evidence type="ECO:0000256" key="1">
    <source>
        <dbReference type="ARBA" id="ARBA00004202"/>
    </source>
</evidence>
<organism evidence="7">
    <name type="scientific">Ligilactobacillus agilis</name>
    <dbReference type="NCBI Taxonomy" id="1601"/>
    <lineage>
        <taxon>Bacteria</taxon>
        <taxon>Bacillati</taxon>
        <taxon>Bacillota</taxon>
        <taxon>Bacilli</taxon>
        <taxon>Lactobacillales</taxon>
        <taxon>Lactobacillaceae</taxon>
        <taxon>Ligilactobacillus</taxon>
    </lineage>
</organism>
<evidence type="ECO:0000256" key="5">
    <source>
        <dbReference type="ARBA" id="ARBA00022944"/>
    </source>
</evidence>
<dbReference type="InterPro" id="IPR051612">
    <property type="entry name" value="Teichoic_Acid_Biosynth"/>
</dbReference>
<dbReference type="InterPro" id="IPR043149">
    <property type="entry name" value="TagF_N"/>
</dbReference>
<dbReference type="GO" id="GO:0047355">
    <property type="term" value="F:CDP-glycerol glycerophosphotransferase activity"/>
    <property type="evidence" value="ECO:0007669"/>
    <property type="project" value="InterPro"/>
</dbReference>